<sequence length="249" mass="26619">MDQVNAAGLDEEDGEDEATRAFRDLTREVADVRAELSVMRRAVEGIGPALNEARAPDYSPTLAEIATLQKAIVVAISKIEKHPAIQVGPEAYAARAAQAIEGSVRGTLRDAEGTAQAIRGSARDIEAVLKSARTREEQNKRLAQAAVIGAVVGLALFPLLGFPLARALPFGSLPDSLAASALGEERWNAGMGLMMRANPQQWNGLVEGYNIARAGGDELKSCYETAFRLGKEQRCTTLVRPPVNTSTPR</sequence>
<organism evidence="2 3">
    <name type="scientific">Methylorubrum populi</name>
    <dbReference type="NCBI Taxonomy" id="223967"/>
    <lineage>
        <taxon>Bacteria</taxon>
        <taxon>Pseudomonadati</taxon>
        <taxon>Pseudomonadota</taxon>
        <taxon>Alphaproteobacteria</taxon>
        <taxon>Hyphomicrobiales</taxon>
        <taxon>Methylobacteriaceae</taxon>
        <taxon>Methylorubrum</taxon>
    </lineage>
</organism>
<reference evidence="2 3" key="1">
    <citation type="journal article" date="2016" name="Genome Announc.">
        <title>Complete Genome Sequence of Methylobacterium populi P-1M, Isolated from Pink-Pigmented Household Biofilm.</title>
        <authorList>
            <person name="Morohoshi T."/>
            <person name="Ikeda T."/>
        </authorList>
    </citation>
    <scope>NUCLEOTIDE SEQUENCE [LARGE SCALE GENOMIC DNA]</scope>
    <source>
        <strain evidence="2 3">P-1M</strain>
        <plasmid evidence="3">Plasmid pmppm01 dna</plasmid>
    </source>
</reference>
<gene>
    <name evidence="2" type="ORF">MPPM_5413</name>
</gene>
<dbReference type="RefSeq" id="WP_063987527.1">
    <property type="nucleotide sequence ID" value="NZ_AP014810.1"/>
</dbReference>
<geneLocation type="plasmid" evidence="3">
    <name>pmppm01 dna</name>
</geneLocation>
<keyword evidence="1" id="KW-1133">Transmembrane helix</keyword>
<keyword evidence="1" id="KW-0812">Transmembrane</keyword>
<dbReference type="OrthoDB" id="8021111at2"/>
<name>A0A161JN36_9HYPH</name>
<dbReference type="Pfam" id="PF19613">
    <property type="entry name" value="DUF6118"/>
    <property type="match status" value="1"/>
</dbReference>
<evidence type="ECO:0000313" key="2">
    <source>
        <dbReference type="EMBL" id="BAU94018.1"/>
    </source>
</evidence>
<dbReference type="EMBL" id="AP014810">
    <property type="protein sequence ID" value="BAU94018.1"/>
    <property type="molecule type" value="Genomic_DNA"/>
</dbReference>
<keyword evidence="2" id="KW-0614">Plasmid</keyword>
<evidence type="ECO:0000313" key="3">
    <source>
        <dbReference type="Proteomes" id="UP000218288"/>
    </source>
</evidence>
<keyword evidence="1" id="KW-0472">Membrane</keyword>
<protein>
    <submittedName>
        <fullName evidence="2">Uncharacterized protein</fullName>
    </submittedName>
</protein>
<proteinExistence type="predicted"/>
<dbReference type="InterPro" id="IPR046121">
    <property type="entry name" value="DUF6118"/>
</dbReference>
<dbReference type="AlphaFoldDB" id="A0A161JN36"/>
<dbReference type="Proteomes" id="UP000218288">
    <property type="component" value="Plasmid pMPPM01"/>
</dbReference>
<evidence type="ECO:0000256" key="1">
    <source>
        <dbReference type="SAM" id="Phobius"/>
    </source>
</evidence>
<feature type="transmembrane region" description="Helical" evidence="1">
    <location>
        <begin position="142"/>
        <end position="165"/>
    </location>
</feature>
<accession>A0A161JN36</accession>